<dbReference type="Gene3D" id="3.30.70.100">
    <property type="match status" value="1"/>
</dbReference>
<protein>
    <submittedName>
        <fullName evidence="2">Mechanosensitive ion channel family protein</fullName>
    </submittedName>
</protein>
<dbReference type="SUPFAM" id="SSF82689">
    <property type="entry name" value="Mechanosensitive channel protein MscS (YggB), C-terminal domain"/>
    <property type="match status" value="1"/>
</dbReference>
<evidence type="ECO:0000313" key="2">
    <source>
        <dbReference type="EMBL" id="RGB80881.1"/>
    </source>
</evidence>
<reference evidence="2 3" key="1">
    <citation type="submission" date="2018-08" db="EMBL/GenBank/DDBJ databases">
        <title>A genome reference for cultivated species of the human gut microbiota.</title>
        <authorList>
            <person name="Zou Y."/>
            <person name="Xue W."/>
            <person name="Luo G."/>
        </authorList>
    </citation>
    <scope>NUCLEOTIDE SEQUENCE [LARGE SCALE GENOMIC DNA]</scope>
    <source>
        <strain evidence="2 3">AF45-17</strain>
    </source>
</reference>
<dbReference type="InterPro" id="IPR049278">
    <property type="entry name" value="MS_channel_C"/>
</dbReference>
<dbReference type="GO" id="GO:0008381">
    <property type="term" value="F:mechanosensitive monoatomic ion channel activity"/>
    <property type="evidence" value="ECO:0007669"/>
    <property type="project" value="InterPro"/>
</dbReference>
<dbReference type="Proteomes" id="UP000260773">
    <property type="component" value="Unassembled WGS sequence"/>
</dbReference>
<accession>A0A3E2TQH7</accession>
<dbReference type="GO" id="GO:0016020">
    <property type="term" value="C:membrane"/>
    <property type="evidence" value="ECO:0007669"/>
    <property type="project" value="InterPro"/>
</dbReference>
<evidence type="ECO:0000313" key="3">
    <source>
        <dbReference type="Proteomes" id="UP000260773"/>
    </source>
</evidence>
<dbReference type="InterPro" id="IPR045275">
    <property type="entry name" value="MscS_archaea/bacteria_type"/>
</dbReference>
<dbReference type="Pfam" id="PF21082">
    <property type="entry name" value="MS_channel_3rd"/>
    <property type="match status" value="1"/>
</dbReference>
<dbReference type="PANTHER" id="PTHR30221">
    <property type="entry name" value="SMALL-CONDUCTANCE MECHANOSENSITIVE CHANNEL"/>
    <property type="match status" value="1"/>
</dbReference>
<dbReference type="AlphaFoldDB" id="A0A3E2TQH7"/>
<name>A0A3E2TQH7_9FIRM</name>
<dbReference type="InterPro" id="IPR011066">
    <property type="entry name" value="MscS_channel_C_sf"/>
</dbReference>
<feature type="domain" description="Mechanosensitive ion channel MscS C-terminal" evidence="1">
    <location>
        <begin position="24"/>
        <end position="105"/>
    </location>
</feature>
<proteinExistence type="predicted"/>
<comment type="caution">
    <text evidence="2">The sequence shown here is derived from an EMBL/GenBank/DDBJ whole genome shotgun (WGS) entry which is preliminary data.</text>
</comment>
<organism evidence="2 3">
    <name type="scientific">Coprococcus catus</name>
    <dbReference type="NCBI Taxonomy" id="116085"/>
    <lineage>
        <taxon>Bacteria</taxon>
        <taxon>Bacillati</taxon>
        <taxon>Bacillota</taxon>
        <taxon>Clostridia</taxon>
        <taxon>Lachnospirales</taxon>
        <taxon>Lachnospiraceae</taxon>
        <taxon>Coprococcus</taxon>
    </lineage>
</organism>
<dbReference type="PANTHER" id="PTHR30221:SF8">
    <property type="entry name" value="SMALL-CONDUCTANCE MECHANOSENSITIVE CHANNEL"/>
    <property type="match status" value="1"/>
</dbReference>
<sequence length="119" mass="13877">MYPQWQTADSSVTNLTHQENRRLDFPVSISYDENIDRVRTVLLKVAAGCPTLSKFKEPFVFVDDFDSSSVRVVLRVWALTDKYWDTRFEIREAIKKAFDAEGIEIPYDHMDVNLVNSEK</sequence>
<evidence type="ECO:0000259" key="1">
    <source>
        <dbReference type="Pfam" id="PF21082"/>
    </source>
</evidence>
<gene>
    <name evidence="2" type="ORF">DW070_04800</name>
</gene>
<dbReference type="EMBL" id="QVEP01000008">
    <property type="protein sequence ID" value="RGB80881.1"/>
    <property type="molecule type" value="Genomic_DNA"/>
</dbReference>